<dbReference type="Pfam" id="PF13487">
    <property type="entry name" value="HD_5"/>
    <property type="match status" value="1"/>
</dbReference>
<proteinExistence type="predicted"/>
<dbReference type="Gene3D" id="1.10.3210.10">
    <property type="entry name" value="Hypothetical protein af1432"/>
    <property type="match status" value="1"/>
</dbReference>
<dbReference type="PANTHER" id="PTHR43155:SF2">
    <property type="entry name" value="CYCLIC DI-GMP PHOSPHODIESTERASE PA4108"/>
    <property type="match status" value="1"/>
</dbReference>
<organism evidence="2 3">
    <name type="scientific">Anaerobacillus alkalilacustris</name>
    <dbReference type="NCBI Taxonomy" id="393763"/>
    <lineage>
        <taxon>Bacteria</taxon>
        <taxon>Bacillati</taxon>
        <taxon>Bacillota</taxon>
        <taxon>Bacilli</taxon>
        <taxon>Bacillales</taxon>
        <taxon>Bacillaceae</taxon>
        <taxon>Anaerobacillus</taxon>
    </lineage>
</organism>
<dbReference type="CDD" id="cd00077">
    <property type="entry name" value="HDc"/>
    <property type="match status" value="1"/>
</dbReference>
<keyword evidence="2" id="KW-0378">Hydrolase</keyword>
<protein>
    <submittedName>
        <fullName evidence="2">Phosphohydrolase</fullName>
    </submittedName>
</protein>
<gene>
    <name evidence="2" type="ORF">BKP37_00020</name>
</gene>
<dbReference type="OrthoDB" id="9759601at2"/>
<dbReference type="EMBL" id="MLQR01000001">
    <property type="protein sequence ID" value="OIJ16987.1"/>
    <property type="molecule type" value="Genomic_DNA"/>
</dbReference>
<dbReference type="InterPro" id="IPR003607">
    <property type="entry name" value="HD/PDEase_dom"/>
</dbReference>
<evidence type="ECO:0000259" key="1">
    <source>
        <dbReference type="PROSITE" id="PS51832"/>
    </source>
</evidence>
<dbReference type="PANTHER" id="PTHR43155">
    <property type="entry name" value="CYCLIC DI-GMP PHOSPHODIESTERASE PA4108-RELATED"/>
    <property type="match status" value="1"/>
</dbReference>
<dbReference type="GO" id="GO:0016787">
    <property type="term" value="F:hydrolase activity"/>
    <property type="evidence" value="ECO:0007669"/>
    <property type="project" value="UniProtKB-KW"/>
</dbReference>
<reference evidence="2 3" key="1">
    <citation type="submission" date="2016-10" db="EMBL/GenBank/DDBJ databases">
        <title>Draft genome sequences of four alkaliphilic bacteria belonging to the Anaerobacillus genus.</title>
        <authorList>
            <person name="Bassil N.M."/>
            <person name="Lloyd J.R."/>
        </authorList>
    </citation>
    <scope>NUCLEOTIDE SEQUENCE [LARGE SCALE GENOMIC DNA]</scope>
    <source>
        <strain evidence="2 3">DSM 18345</strain>
    </source>
</reference>
<accession>A0A1S2LZ25</accession>
<dbReference type="RefSeq" id="WP_071307716.1">
    <property type="nucleotide sequence ID" value="NZ_MLQR01000001.1"/>
</dbReference>
<dbReference type="AlphaFoldDB" id="A0A1S2LZ25"/>
<dbReference type="SUPFAM" id="SSF109604">
    <property type="entry name" value="HD-domain/PDEase-like"/>
    <property type="match status" value="1"/>
</dbReference>
<name>A0A1S2LZ25_9BACI</name>
<dbReference type="PROSITE" id="PS51832">
    <property type="entry name" value="HD_GYP"/>
    <property type="match status" value="1"/>
</dbReference>
<dbReference type="InterPro" id="IPR037522">
    <property type="entry name" value="HD_GYP_dom"/>
</dbReference>
<evidence type="ECO:0000313" key="3">
    <source>
        <dbReference type="Proteomes" id="UP000179524"/>
    </source>
</evidence>
<feature type="domain" description="HD-GYP" evidence="1">
    <location>
        <begin position="120"/>
        <end position="316"/>
    </location>
</feature>
<sequence>MKVKPNQLELGCILSKDVFTISDRVLMRKKTVLTEDYIHVLKAFLVDAVEVEATLVNGQPFTPKEVIEPEIEDTEKSGNKSFIDLYLEAVSTYTDMFKSWQAGSKVDILGIRQILLPLLDKLGEQPNELISIHHYAAKEAYIFHHAVTLGLLSSYLGKKLNYSKAEQIQLGIAGMMSDSGMAKIPYRILEKKGPLTALEYDEIKKHPLYSYQMIKDVPGITEAVLLGILQHHEREDSTGYPMKLPSTKLHRFSRIIAVIDIFHAMTSERPYKAKQSPYRVIELIIKDNFGKYDLNVVRVLCNLIANFIIGDKVRLNNNDIAEVIFIEPHAPTRPMVKVEDTGEIIKLANRSDLYLEEVIV</sequence>
<dbReference type="Proteomes" id="UP000179524">
    <property type="component" value="Unassembled WGS sequence"/>
</dbReference>
<evidence type="ECO:0000313" key="2">
    <source>
        <dbReference type="EMBL" id="OIJ16987.1"/>
    </source>
</evidence>
<keyword evidence="3" id="KW-1185">Reference proteome</keyword>
<comment type="caution">
    <text evidence="2">The sequence shown here is derived from an EMBL/GenBank/DDBJ whole genome shotgun (WGS) entry which is preliminary data.</text>
</comment>